<evidence type="ECO:0000313" key="1">
    <source>
        <dbReference type="EMBL" id="KAJ8940538.1"/>
    </source>
</evidence>
<dbReference type="InterPro" id="IPR028750">
    <property type="entry name" value="CEP350/CC187"/>
</dbReference>
<reference evidence="1" key="1">
    <citation type="journal article" date="2023" name="Insect Mol. Biol.">
        <title>Genome sequencing provides insights into the evolution of gene families encoding plant cell wall-degrading enzymes in longhorned beetles.</title>
        <authorList>
            <person name="Shin N.R."/>
            <person name="Okamura Y."/>
            <person name="Kirsch R."/>
            <person name="Pauchet Y."/>
        </authorList>
    </citation>
    <scope>NUCLEOTIDE SEQUENCE</scope>
    <source>
        <strain evidence="1">RBIC_L_NR</strain>
    </source>
</reference>
<name>A0AAV8XN91_9CUCU</name>
<accession>A0AAV8XN91</accession>
<dbReference type="PANTHER" id="PTHR13958:SF3">
    <property type="entry name" value="CAP-GLY DOMAIN-CONTAINING PROTEIN-RELATED"/>
    <property type="match status" value="1"/>
</dbReference>
<comment type="caution">
    <text evidence="1">The sequence shown here is derived from an EMBL/GenBank/DDBJ whole genome shotgun (WGS) entry which is preliminary data.</text>
</comment>
<dbReference type="AlphaFoldDB" id="A0AAV8XN91"/>
<dbReference type="GO" id="GO:0005813">
    <property type="term" value="C:centrosome"/>
    <property type="evidence" value="ECO:0007669"/>
    <property type="project" value="InterPro"/>
</dbReference>
<dbReference type="Proteomes" id="UP001162156">
    <property type="component" value="Unassembled WGS sequence"/>
</dbReference>
<gene>
    <name evidence="1" type="ORF">NQ314_010700</name>
</gene>
<protein>
    <submittedName>
        <fullName evidence="1">Uncharacterized protein</fullName>
    </submittedName>
</protein>
<organism evidence="1 2">
    <name type="scientific">Rhamnusium bicolor</name>
    <dbReference type="NCBI Taxonomy" id="1586634"/>
    <lineage>
        <taxon>Eukaryota</taxon>
        <taxon>Metazoa</taxon>
        <taxon>Ecdysozoa</taxon>
        <taxon>Arthropoda</taxon>
        <taxon>Hexapoda</taxon>
        <taxon>Insecta</taxon>
        <taxon>Pterygota</taxon>
        <taxon>Neoptera</taxon>
        <taxon>Endopterygota</taxon>
        <taxon>Coleoptera</taxon>
        <taxon>Polyphaga</taxon>
        <taxon>Cucujiformia</taxon>
        <taxon>Chrysomeloidea</taxon>
        <taxon>Cerambycidae</taxon>
        <taxon>Lepturinae</taxon>
        <taxon>Rhagiini</taxon>
        <taxon>Rhamnusium</taxon>
    </lineage>
</organism>
<proteinExistence type="predicted"/>
<dbReference type="PANTHER" id="PTHR13958">
    <property type="entry name" value="CENTROSOME-ASSOCIATED PROTEIN 350"/>
    <property type="match status" value="1"/>
</dbReference>
<dbReference type="EMBL" id="JANEYF010002974">
    <property type="protein sequence ID" value="KAJ8940538.1"/>
    <property type="molecule type" value="Genomic_DNA"/>
</dbReference>
<dbReference type="GO" id="GO:0034453">
    <property type="term" value="P:microtubule anchoring"/>
    <property type="evidence" value="ECO:0007669"/>
    <property type="project" value="InterPro"/>
</dbReference>
<sequence length="234" mass="27253">MVSSPIKQITEQQQKEQLPFLFVREIPNKPPPPYIPPSSLPPVNVITIIPTIDEIEDISKYSAKILHKAYLANNLDNISISEKTLGLISKNITKECYKFVFDLCKEISKEHYKKFEKEKCPSWLQVAKRPQLTVVKPLDVGGLEKHMNKNLKELFGYEKPERRENAIIKWSRKNRDHVDEILVMESQAEEVQWTSYDKDELLVMNDATNDIMNMLLKETGQVFSKILSKRTYLF</sequence>
<keyword evidence="2" id="KW-1185">Reference proteome</keyword>
<dbReference type="GO" id="GO:0008017">
    <property type="term" value="F:microtubule binding"/>
    <property type="evidence" value="ECO:0007669"/>
    <property type="project" value="InterPro"/>
</dbReference>
<evidence type="ECO:0000313" key="2">
    <source>
        <dbReference type="Proteomes" id="UP001162156"/>
    </source>
</evidence>